<sequence length="390" mass="44631">CTYRLVQAQFDAQKKAAKEAEDAGKCSLQYVPETGNSSMQKMTHQQTKVEGMDVDEVDIDTDSDVLEGNANNEISFVAADNVQSNLDPRSRSRSVAPKTPGRMALGSKKQVMSTLNAANTSKVVEKDFSPRTLKLALASKSHVRTRTVFDEPFPRNNKISRINFAWTTIKESAFASEDVEVRQAFKRATDNINLKSKLMKFTLYGRTGLVSSIISKAREKVRAYYGLSGDPESVKKDVEWLLKSSHFVYGDINLRVRSFTVELRPYINFTFTHQERTVDKMKPFGAQLIIDIIEAQWFPSTSRSKLDLETTNRIYEKRDLPLNVILLVVTAIEHALKEWSTNGRKATQITFSEDTARLSYERHLRHWKFFESQMKAWPAWWRKTVLEQIL</sequence>
<accession>A0A409X9G6</accession>
<dbReference type="EMBL" id="NHYE01003873">
    <property type="protein sequence ID" value="PPQ87361.1"/>
    <property type="molecule type" value="Genomic_DNA"/>
</dbReference>
<dbReference type="Pfam" id="PF20149">
    <property type="entry name" value="DUF6532"/>
    <property type="match status" value="1"/>
</dbReference>
<dbReference type="InterPro" id="IPR045341">
    <property type="entry name" value="DUF6532"/>
</dbReference>
<gene>
    <name evidence="3" type="ORF">CVT26_004144</name>
</gene>
<evidence type="ECO:0000313" key="3">
    <source>
        <dbReference type="EMBL" id="PPQ87361.1"/>
    </source>
</evidence>
<evidence type="ECO:0000259" key="2">
    <source>
        <dbReference type="Pfam" id="PF20149"/>
    </source>
</evidence>
<dbReference type="Proteomes" id="UP000284706">
    <property type="component" value="Unassembled WGS sequence"/>
</dbReference>
<evidence type="ECO:0000256" key="1">
    <source>
        <dbReference type="SAM" id="MobiDB-lite"/>
    </source>
</evidence>
<reference evidence="3 4" key="1">
    <citation type="journal article" date="2018" name="Evol. Lett.">
        <title>Horizontal gene cluster transfer increased hallucinogenic mushroom diversity.</title>
        <authorList>
            <person name="Reynolds H.T."/>
            <person name="Vijayakumar V."/>
            <person name="Gluck-Thaler E."/>
            <person name="Korotkin H.B."/>
            <person name="Matheny P.B."/>
            <person name="Slot J.C."/>
        </authorList>
    </citation>
    <scope>NUCLEOTIDE SEQUENCE [LARGE SCALE GENOMIC DNA]</scope>
    <source>
        <strain evidence="3 4">SRW20</strain>
    </source>
</reference>
<feature type="non-terminal residue" evidence="3">
    <location>
        <position position="1"/>
    </location>
</feature>
<protein>
    <recommendedName>
        <fullName evidence="2">DUF6532 domain-containing protein</fullName>
    </recommendedName>
</protein>
<keyword evidence="4" id="KW-1185">Reference proteome</keyword>
<evidence type="ECO:0000313" key="4">
    <source>
        <dbReference type="Proteomes" id="UP000284706"/>
    </source>
</evidence>
<proteinExistence type="predicted"/>
<feature type="region of interest" description="Disordered" evidence="1">
    <location>
        <begin position="79"/>
        <end position="102"/>
    </location>
</feature>
<feature type="domain" description="DUF6532" evidence="2">
    <location>
        <begin position="139"/>
        <end position="368"/>
    </location>
</feature>
<dbReference type="AlphaFoldDB" id="A0A409X9G6"/>
<comment type="caution">
    <text evidence="3">The sequence shown here is derived from an EMBL/GenBank/DDBJ whole genome shotgun (WGS) entry which is preliminary data.</text>
</comment>
<organism evidence="3 4">
    <name type="scientific">Gymnopilus dilepis</name>
    <dbReference type="NCBI Taxonomy" id="231916"/>
    <lineage>
        <taxon>Eukaryota</taxon>
        <taxon>Fungi</taxon>
        <taxon>Dikarya</taxon>
        <taxon>Basidiomycota</taxon>
        <taxon>Agaricomycotina</taxon>
        <taxon>Agaricomycetes</taxon>
        <taxon>Agaricomycetidae</taxon>
        <taxon>Agaricales</taxon>
        <taxon>Agaricineae</taxon>
        <taxon>Hymenogastraceae</taxon>
        <taxon>Gymnopilus</taxon>
    </lineage>
</organism>
<dbReference type="InParanoid" id="A0A409X9G6"/>
<name>A0A409X9G6_9AGAR</name>
<dbReference type="OrthoDB" id="2790754at2759"/>